<dbReference type="InterPro" id="IPR009311">
    <property type="entry name" value="IFI6/IFI27-like"/>
</dbReference>
<sequence>MAERIQLIAGQIASVVADTGSNLASHSKEIAIQHPVASVAVGTGAALVAWPWLLTIPALTMAGFGYPGIASASFAATVHSAIGNVATGSAFAILQSAATGGAGAAIVNGIVQGAGLSVAAGGAAMGYSAHQSSEDVKNEQGEEPVPGNKAGEGASEGVVKKD</sequence>
<protein>
    <recommendedName>
        <fullName evidence="9">Interferon-induced 6-16</fullName>
    </recommendedName>
</protein>
<dbReference type="Proteomes" id="UP000078397">
    <property type="component" value="Unassembled WGS sequence"/>
</dbReference>
<dbReference type="Pfam" id="PF06140">
    <property type="entry name" value="Ifi-6-16"/>
    <property type="match status" value="1"/>
</dbReference>
<dbReference type="OrthoDB" id="440424at2759"/>
<keyword evidence="5" id="KW-0472">Membrane</keyword>
<accession>A0A179FI61</accession>
<dbReference type="PANTHER" id="PTHR16932">
    <property type="entry name" value="INTERFERON ALPHA-INDUCIBLE PROTEIN 27"/>
    <property type="match status" value="1"/>
</dbReference>
<feature type="region of interest" description="Disordered" evidence="6">
    <location>
        <begin position="129"/>
        <end position="162"/>
    </location>
</feature>
<dbReference type="GO" id="GO:0016020">
    <property type="term" value="C:membrane"/>
    <property type="evidence" value="ECO:0007669"/>
    <property type="project" value="UniProtKB-SubCell"/>
</dbReference>
<evidence type="ECO:0000313" key="7">
    <source>
        <dbReference type="EMBL" id="OAQ65222.1"/>
    </source>
</evidence>
<keyword evidence="3" id="KW-0812">Transmembrane</keyword>
<dbReference type="KEGG" id="pchm:VFPPC_14020"/>
<dbReference type="AlphaFoldDB" id="A0A179FI61"/>
<gene>
    <name evidence="7" type="ORF">VFPPC_14020</name>
</gene>
<dbReference type="RefSeq" id="XP_018142536.1">
    <property type="nucleotide sequence ID" value="XM_018291791.1"/>
</dbReference>
<comment type="subcellular location">
    <subcellularLocation>
        <location evidence="1">Membrane</location>
        <topology evidence="1">Multi-pass membrane protein</topology>
    </subcellularLocation>
</comment>
<dbReference type="InterPro" id="IPR038213">
    <property type="entry name" value="IFI6/IFI27-like_sf"/>
</dbReference>
<keyword evidence="4" id="KW-1133">Transmembrane helix</keyword>
<dbReference type="PANTHER" id="PTHR16932:SF18">
    <property type="entry name" value="INTERFERON, ALPHA-INDUCIBLE PROTEIN 27-LIKE 2"/>
    <property type="match status" value="1"/>
</dbReference>
<evidence type="ECO:0000256" key="3">
    <source>
        <dbReference type="ARBA" id="ARBA00022692"/>
    </source>
</evidence>
<evidence type="ECO:0000256" key="5">
    <source>
        <dbReference type="ARBA" id="ARBA00023136"/>
    </source>
</evidence>
<evidence type="ECO:0000256" key="1">
    <source>
        <dbReference type="ARBA" id="ARBA00004141"/>
    </source>
</evidence>
<comment type="similarity">
    <text evidence="2">Belongs to the IFI6/IFI27 family.</text>
</comment>
<dbReference type="GeneID" id="28855785"/>
<organism evidence="7 8">
    <name type="scientific">Pochonia chlamydosporia 170</name>
    <dbReference type="NCBI Taxonomy" id="1380566"/>
    <lineage>
        <taxon>Eukaryota</taxon>
        <taxon>Fungi</taxon>
        <taxon>Dikarya</taxon>
        <taxon>Ascomycota</taxon>
        <taxon>Pezizomycotina</taxon>
        <taxon>Sordariomycetes</taxon>
        <taxon>Hypocreomycetidae</taxon>
        <taxon>Hypocreales</taxon>
        <taxon>Clavicipitaceae</taxon>
        <taxon>Pochonia</taxon>
    </lineage>
</organism>
<keyword evidence="8" id="KW-1185">Reference proteome</keyword>
<evidence type="ECO:0000256" key="6">
    <source>
        <dbReference type="SAM" id="MobiDB-lite"/>
    </source>
</evidence>
<name>A0A179FI61_METCM</name>
<evidence type="ECO:0000256" key="2">
    <source>
        <dbReference type="ARBA" id="ARBA00007262"/>
    </source>
</evidence>
<evidence type="ECO:0000256" key="4">
    <source>
        <dbReference type="ARBA" id="ARBA00022989"/>
    </source>
</evidence>
<dbReference type="Gene3D" id="6.10.110.10">
    <property type="match status" value="1"/>
</dbReference>
<evidence type="ECO:0008006" key="9">
    <source>
        <dbReference type="Google" id="ProtNLM"/>
    </source>
</evidence>
<reference evidence="7 8" key="1">
    <citation type="journal article" date="2016" name="PLoS Pathog.">
        <title>Biosynthesis of antibiotic leucinostatins in bio-control fungus Purpureocillium lilacinum and their inhibition on phytophthora revealed by genome mining.</title>
        <authorList>
            <person name="Wang G."/>
            <person name="Liu Z."/>
            <person name="Lin R."/>
            <person name="Li E."/>
            <person name="Mao Z."/>
            <person name="Ling J."/>
            <person name="Yang Y."/>
            <person name="Yin W.B."/>
            <person name="Xie B."/>
        </authorList>
    </citation>
    <scope>NUCLEOTIDE SEQUENCE [LARGE SCALE GENOMIC DNA]</scope>
    <source>
        <strain evidence="7">170</strain>
    </source>
</reference>
<proteinExistence type="inferred from homology"/>
<evidence type="ECO:0000313" key="8">
    <source>
        <dbReference type="Proteomes" id="UP000078397"/>
    </source>
</evidence>
<dbReference type="EMBL" id="LSBJ02000005">
    <property type="protein sequence ID" value="OAQ65222.1"/>
    <property type="molecule type" value="Genomic_DNA"/>
</dbReference>
<comment type="caution">
    <text evidence="7">The sequence shown here is derived from an EMBL/GenBank/DDBJ whole genome shotgun (WGS) entry which is preliminary data.</text>
</comment>